<accession>A0A843TJ56</accession>
<keyword evidence="2" id="KW-1185">Reference proteome</keyword>
<feature type="non-terminal residue" evidence="1">
    <location>
        <position position="1"/>
    </location>
</feature>
<proteinExistence type="predicted"/>
<sequence>VDTPLTGVDTVFQTLRQNEEEKVKCVDTASSGVDTSPRFQRTQLTGLHGSVDTGSSTVDTRSSSQKTCLAVLDKQAMTILEKRRLERERLCIQRSSRAAPLREEEGEEEKELEIARVLI</sequence>
<protein>
    <submittedName>
        <fullName evidence="1">Uncharacterized protein</fullName>
    </submittedName>
</protein>
<organism evidence="1 2">
    <name type="scientific">Colocasia esculenta</name>
    <name type="common">Wild taro</name>
    <name type="synonym">Arum esculentum</name>
    <dbReference type="NCBI Taxonomy" id="4460"/>
    <lineage>
        <taxon>Eukaryota</taxon>
        <taxon>Viridiplantae</taxon>
        <taxon>Streptophyta</taxon>
        <taxon>Embryophyta</taxon>
        <taxon>Tracheophyta</taxon>
        <taxon>Spermatophyta</taxon>
        <taxon>Magnoliopsida</taxon>
        <taxon>Liliopsida</taxon>
        <taxon>Araceae</taxon>
        <taxon>Aroideae</taxon>
        <taxon>Colocasieae</taxon>
        <taxon>Colocasia</taxon>
    </lineage>
</organism>
<comment type="caution">
    <text evidence="1">The sequence shown here is derived from an EMBL/GenBank/DDBJ whole genome shotgun (WGS) entry which is preliminary data.</text>
</comment>
<dbReference type="EMBL" id="NMUH01000018">
    <property type="protein sequence ID" value="MQL68629.1"/>
    <property type="molecule type" value="Genomic_DNA"/>
</dbReference>
<name>A0A843TJ56_COLES</name>
<feature type="non-terminal residue" evidence="1">
    <location>
        <position position="119"/>
    </location>
</feature>
<gene>
    <name evidence="1" type="ORF">Taro_000939</name>
</gene>
<dbReference type="Proteomes" id="UP000652761">
    <property type="component" value="Unassembled WGS sequence"/>
</dbReference>
<reference evidence="1" key="1">
    <citation type="submission" date="2017-07" db="EMBL/GenBank/DDBJ databases">
        <title>Taro Niue Genome Assembly and Annotation.</title>
        <authorList>
            <person name="Atibalentja N."/>
            <person name="Keating K."/>
            <person name="Fields C.J."/>
        </authorList>
    </citation>
    <scope>NUCLEOTIDE SEQUENCE</scope>
    <source>
        <strain evidence="1">Niue_2</strain>
        <tissue evidence="1">Leaf</tissue>
    </source>
</reference>
<evidence type="ECO:0000313" key="2">
    <source>
        <dbReference type="Proteomes" id="UP000652761"/>
    </source>
</evidence>
<evidence type="ECO:0000313" key="1">
    <source>
        <dbReference type="EMBL" id="MQL68629.1"/>
    </source>
</evidence>
<dbReference type="AlphaFoldDB" id="A0A843TJ56"/>